<accession>A0A0X3PJ85</accession>
<dbReference type="InterPro" id="IPR051291">
    <property type="entry name" value="CIMAP"/>
</dbReference>
<evidence type="ECO:0000313" key="2">
    <source>
        <dbReference type="EMBL" id="JAP51728.1"/>
    </source>
</evidence>
<dbReference type="PANTHER" id="PTHR21580">
    <property type="entry name" value="SHIPPO-1-RELATED"/>
    <property type="match status" value="1"/>
</dbReference>
<dbReference type="EMBL" id="GEEE01011497">
    <property type="protein sequence ID" value="JAP51728.1"/>
    <property type="molecule type" value="Transcribed_RNA"/>
</dbReference>
<reference evidence="2" key="1">
    <citation type="submission" date="2016-01" db="EMBL/GenBank/DDBJ databases">
        <title>Reference transcriptome for the parasite Schistocephalus solidus: insights into the molecular evolution of parasitism.</title>
        <authorList>
            <person name="Hebert F.O."/>
            <person name="Grambauer S."/>
            <person name="Barber I."/>
            <person name="Landry C.R."/>
            <person name="Aubin-Horth N."/>
        </authorList>
    </citation>
    <scope>NUCLEOTIDE SEQUENCE</scope>
</reference>
<dbReference type="GO" id="GO:0005856">
    <property type="term" value="C:cytoskeleton"/>
    <property type="evidence" value="ECO:0007669"/>
    <property type="project" value="TreeGrafter"/>
</dbReference>
<proteinExistence type="predicted"/>
<dbReference type="InterPro" id="IPR010736">
    <property type="entry name" value="SHIPPO-rpt"/>
</dbReference>
<protein>
    <submittedName>
        <fullName evidence="2">Outer dense fiber protein 3</fullName>
    </submittedName>
</protein>
<dbReference type="AlphaFoldDB" id="A0A0X3PJ85"/>
<feature type="compositionally biased region" description="Polar residues" evidence="1">
    <location>
        <begin position="71"/>
        <end position="82"/>
    </location>
</feature>
<organism evidence="2">
    <name type="scientific">Schistocephalus solidus</name>
    <name type="common">Tapeworm</name>
    <dbReference type="NCBI Taxonomy" id="70667"/>
    <lineage>
        <taxon>Eukaryota</taxon>
        <taxon>Metazoa</taxon>
        <taxon>Spiralia</taxon>
        <taxon>Lophotrochozoa</taxon>
        <taxon>Platyhelminthes</taxon>
        <taxon>Cestoda</taxon>
        <taxon>Eucestoda</taxon>
        <taxon>Diphyllobothriidea</taxon>
        <taxon>Diphyllobothriidae</taxon>
        <taxon>Schistocephalus</taxon>
    </lineage>
</organism>
<feature type="region of interest" description="Disordered" evidence="1">
    <location>
        <begin position="66"/>
        <end position="102"/>
    </location>
</feature>
<dbReference type="PANTHER" id="PTHR21580:SF61">
    <property type="entry name" value="AT18965P"/>
    <property type="match status" value="1"/>
</dbReference>
<gene>
    <name evidence="2" type="primary">ODF3A</name>
    <name evidence="2" type="ORF">TR165014</name>
</gene>
<dbReference type="Pfam" id="PF07004">
    <property type="entry name" value="SHIPPO-rpt"/>
    <property type="match status" value="5"/>
</dbReference>
<sequence>MGEQLGYPYTKPRGPIGAMYTSPGPVYMLPSLTGESGHDIRSTHEKAPGYSFGKVLHTIDHVNSPGPAAYAQNSKLANTGDTTGPKYTMAPRTEPLNSNIGPGPAKYYPSVKQVFPRQPEYNMGLKLNDIMKNNNPAPNAYSMPTPDIVSQNKSAPKYTLASRLEGLTPAKNPGPADYTVGSPDLIMDAAPKYSMGAHLTGIKPHVTPGPDAYRSEDCNLHLPRQPKFTMGIYHSPYRGEFDAKYYDDN</sequence>
<evidence type="ECO:0000256" key="1">
    <source>
        <dbReference type="SAM" id="MobiDB-lite"/>
    </source>
</evidence>
<name>A0A0X3PJ85_SCHSO</name>